<dbReference type="PANTHER" id="PTHR37460:SF1">
    <property type="entry name" value="ENDONUCLEASE III"/>
    <property type="match status" value="1"/>
</dbReference>
<dbReference type="CDD" id="cd10441">
    <property type="entry name" value="GIY-YIG_COG1833"/>
    <property type="match status" value="1"/>
</dbReference>
<dbReference type="OrthoDB" id="17296at2157"/>
<dbReference type="STRING" id="931277.C448_07137"/>
<comment type="caution">
    <text evidence="1">The sequence shown here is derived from an EMBL/GenBank/DDBJ whole genome shotgun (WGS) entry which is preliminary data.</text>
</comment>
<gene>
    <name evidence="1" type="ORF">C448_07137</name>
</gene>
<dbReference type="RefSeq" id="WP_004053229.1">
    <property type="nucleotide sequence ID" value="NZ_AOMC01000096.1"/>
</dbReference>
<sequence length="137" mass="14871">MPGGTYTLLVAMPERTTITVGALGEHVFEPGWYAYTGSAFGTGGFARIERHRAVDDGENDTRHWHIDYLLGHAETTIAAVAWTVEADIECVVADALPGQPVAGFGASDCNCESHLAFALDRERLWRAIRGAHRAFAL</sequence>
<dbReference type="PATRIC" id="fig|931277.6.peg.1391"/>
<dbReference type="PANTHER" id="PTHR37460">
    <property type="entry name" value="ENDONUCLEASE III"/>
    <property type="match status" value="1"/>
</dbReference>
<dbReference type="Proteomes" id="UP000011568">
    <property type="component" value="Unassembled WGS sequence"/>
</dbReference>
<dbReference type="AlphaFoldDB" id="M0MIU5"/>
<protein>
    <recommendedName>
        <fullName evidence="3">Endonuclease III</fullName>
    </recommendedName>
</protein>
<proteinExistence type="predicted"/>
<organism evidence="1 2">
    <name type="scientific">Halococcus morrhuae DSM 1307</name>
    <dbReference type="NCBI Taxonomy" id="931277"/>
    <lineage>
        <taxon>Archaea</taxon>
        <taxon>Methanobacteriati</taxon>
        <taxon>Methanobacteriota</taxon>
        <taxon>Stenosarchaea group</taxon>
        <taxon>Halobacteria</taxon>
        <taxon>Halobacteriales</taxon>
        <taxon>Halococcaceae</taxon>
        <taxon>Halococcus</taxon>
    </lineage>
</organism>
<reference evidence="1 2" key="1">
    <citation type="journal article" date="2014" name="PLoS Genet.">
        <title>Phylogenetically driven sequencing of extremely halophilic archaea reveals strategies for static and dynamic osmo-response.</title>
        <authorList>
            <person name="Becker E.A."/>
            <person name="Seitzer P.M."/>
            <person name="Tritt A."/>
            <person name="Larsen D."/>
            <person name="Krusor M."/>
            <person name="Yao A.I."/>
            <person name="Wu D."/>
            <person name="Madern D."/>
            <person name="Eisen J.A."/>
            <person name="Darling A.E."/>
            <person name="Facciotti M.T."/>
        </authorList>
    </citation>
    <scope>NUCLEOTIDE SEQUENCE [LARGE SCALE GENOMIC DNA]</scope>
    <source>
        <strain evidence="1 2">DSM 1307</strain>
    </source>
</reference>
<evidence type="ECO:0000313" key="1">
    <source>
        <dbReference type="EMBL" id="EMA45591.1"/>
    </source>
</evidence>
<name>M0MIU5_HALMO</name>
<dbReference type="EMBL" id="AOMC01000096">
    <property type="protein sequence ID" value="EMA45591.1"/>
    <property type="molecule type" value="Genomic_DNA"/>
</dbReference>
<dbReference type="InterPro" id="IPR002837">
    <property type="entry name" value="DUF123"/>
</dbReference>
<dbReference type="eggNOG" id="arCOG00463">
    <property type="taxonomic scope" value="Archaea"/>
</dbReference>
<keyword evidence="2" id="KW-1185">Reference proteome</keyword>
<evidence type="ECO:0000313" key="2">
    <source>
        <dbReference type="Proteomes" id="UP000011568"/>
    </source>
</evidence>
<accession>M0MIU5</accession>
<dbReference type="Pfam" id="PF01986">
    <property type="entry name" value="DUF123"/>
    <property type="match status" value="1"/>
</dbReference>
<evidence type="ECO:0008006" key="3">
    <source>
        <dbReference type="Google" id="ProtNLM"/>
    </source>
</evidence>